<sequence>MSSILVIGYDARTVPGLDAEAIHSGVEAELERLREQGVHASLALVVADGSAEGVMRDALSQRDWDVVVVGAGIRRPDELVGLFEEVVECVRRFAPGAKVAFNTHPGDTAEAALRHL</sequence>
<comment type="caution">
    <text evidence="1">The sequence shown here is derived from an EMBL/GenBank/DDBJ whole genome shotgun (WGS) entry which is preliminary data.</text>
</comment>
<dbReference type="EMBL" id="BJMM01000018">
    <property type="protein sequence ID" value="GEB51124.1"/>
    <property type="molecule type" value="Genomic_DNA"/>
</dbReference>
<proteinExistence type="predicted"/>
<dbReference type="AlphaFoldDB" id="A0A4Y3R0F7"/>
<name>A0A4Y3R0F7_STRCI</name>
<protein>
    <submittedName>
        <fullName evidence="1">Uncharacterized protein</fullName>
    </submittedName>
</protein>
<dbReference type="Proteomes" id="UP000319210">
    <property type="component" value="Unassembled WGS sequence"/>
</dbReference>
<keyword evidence="2" id="KW-1185">Reference proteome</keyword>
<gene>
    <name evidence="1" type="ORF">SCA03_36750</name>
</gene>
<dbReference type="RefSeq" id="WP_030892743.1">
    <property type="nucleotide sequence ID" value="NZ_BJMM01000018.1"/>
</dbReference>
<evidence type="ECO:0000313" key="2">
    <source>
        <dbReference type="Proteomes" id="UP000319210"/>
    </source>
</evidence>
<dbReference type="OrthoDB" id="1495085at2"/>
<evidence type="ECO:0000313" key="1">
    <source>
        <dbReference type="EMBL" id="GEB51124.1"/>
    </source>
</evidence>
<accession>A0A4Y3R0F7</accession>
<organism evidence="1 2">
    <name type="scientific">Streptomyces cacaoi</name>
    <dbReference type="NCBI Taxonomy" id="1898"/>
    <lineage>
        <taxon>Bacteria</taxon>
        <taxon>Bacillati</taxon>
        <taxon>Actinomycetota</taxon>
        <taxon>Actinomycetes</taxon>
        <taxon>Kitasatosporales</taxon>
        <taxon>Streptomycetaceae</taxon>
        <taxon>Streptomyces</taxon>
    </lineage>
</organism>
<reference evidence="1 2" key="1">
    <citation type="submission" date="2019-06" db="EMBL/GenBank/DDBJ databases">
        <title>Whole genome shotgun sequence of Streptomyces cacaoi subsp. cacaoi NBRC 12748.</title>
        <authorList>
            <person name="Hosoyama A."/>
            <person name="Uohara A."/>
            <person name="Ohji S."/>
            <person name="Ichikawa N."/>
        </authorList>
    </citation>
    <scope>NUCLEOTIDE SEQUENCE [LARGE SCALE GENOMIC DNA]</scope>
    <source>
        <strain evidence="1 2">NBRC 12748</strain>
    </source>
</reference>